<dbReference type="PIRSF" id="PIRSF010631">
    <property type="entry name" value="A-rhamnsds"/>
    <property type="match status" value="1"/>
</dbReference>
<feature type="domain" description="Alpha-L-rhamnosidase six-hairpin glycosidase" evidence="7">
    <location>
        <begin position="422"/>
        <end position="781"/>
    </location>
</feature>
<evidence type="ECO:0000313" key="10">
    <source>
        <dbReference type="Proteomes" id="UP000260812"/>
    </source>
</evidence>
<dbReference type="Gene3D" id="2.60.420.10">
    <property type="entry name" value="Maltose phosphorylase, domain 3"/>
    <property type="match status" value="1"/>
</dbReference>
<dbReference type="Proteomes" id="UP000260812">
    <property type="component" value="Unassembled WGS sequence"/>
</dbReference>
<dbReference type="InterPro" id="IPR008928">
    <property type="entry name" value="6-hairpin_glycosidase_sf"/>
</dbReference>
<dbReference type="PANTHER" id="PTHR33307">
    <property type="entry name" value="ALPHA-RHAMNOSIDASE (EUROFUNG)"/>
    <property type="match status" value="1"/>
</dbReference>
<evidence type="ECO:0000313" key="9">
    <source>
        <dbReference type="EMBL" id="RGE65062.1"/>
    </source>
</evidence>
<dbReference type="InterPro" id="IPR035398">
    <property type="entry name" value="Bac_rhamnosid_C"/>
</dbReference>
<dbReference type="Gene3D" id="2.60.120.260">
    <property type="entry name" value="Galactose-binding domain-like"/>
    <property type="match status" value="2"/>
</dbReference>
<keyword evidence="3" id="KW-0378">Hydrolase</keyword>
<dbReference type="Pfam" id="PF25788">
    <property type="entry name" value="Ig_Rha78A_N"/>
    <property type="match status" value="1"/>
</dbReference>
<dbReference type="Gene3D" id="1.50.10.10">
    <property type="match status" value="1"/>
</dbReference>
<name>A0A3E3IDE4_9FIRM</name>
<dbReference type="RefSeq" id="WP_117543483.1">
    <property type="nucleotide sequence ID" value="NZ_JBKUNB010000007.1"/>
</dbReference>
<evidence type="ECO:0000256" key="1">
    <source>
        <dbReference type="ARBA" id="ARBA00001445"/>
    </source>
</evidence>
<dbReference type="InterPro" id="IPR013737">
    <property type="entry name" value="Bac_rhamnosid_N"/>
</dbReference>
<dbReference type="InterPro" id="IPR012341">
    <property type="entry name" value="6hp_glycosidase-like_sf"/>
</dbReference>
<dbReference type="GO" id="GO:0005975">
    <property type="term" value="P:carbohydrate metabolic process"/>
    <property type="evidence" value="ECO:0007669"/>
    <property type="project" value="InterPro"/>
</dbReference>
<evidence type="ECO:0000259" key="6">
    <source>
        <dbReference type="Pfam" id="PF08531"/>
    </source>
</evidence>
<dbReference type="GO" id="GO:0030596">
    <property type="term" value="F:alpha-L-rhamnosidase activity"/>
    <property type="evidence" value="ECO:0007669"/>
    <property type="project" value="UniProtKB-EC"/>
</dbReference>
<organism evidence="9 10">
    <name type="scientific">Eisenbergiella massiliensis</name>
    <dbReference type="NCBI Taxonomy" id="1720294"/>
    <lineage>
        <taxon>Bacteria</taxon>
        <taxon>Bacillati</taxon>
        <taxon>Bacillota</taxon>
        <taxon>Clostridia</taxon>
        <taxon>Lachnospirales</taxon>
        <taxon>Lachnospiraceae</taxon>
        <taxon>Eisenbergiella</taxon>
    </lineage>
</organism>
<dbReference type="InterPro" id="IPR016007">
    <property type="entry name" value="Alpha_rhamnosid"/>
</dbReference>
<evidence type="ECO:0000259" key="7">
    <source>
        <dbReference type="Pfam" id="PF17389"/>
    </source>
</evidence>
<evidence type="ECO:0000256" key="4">
    <source>
        <dbReference type="SAM" id="MobiDB-lite"/>
    </source>
</evidence>
<dbReference type="InterPro" id="IPR036116">
    <property type="entry name" value="FN3_sf"/>
</dbReference>
<evidence type="ECO:0000256" key="2">
    <source>
        <dbReference type="ARBA" id="ARBA00012652"/>
    </source>
</evidence>
<keyword evidence="10" id="KW-1185">Reference proteome</keyword>
<feature type="domain" description="Alpha-L-rhamnosidase C-terminal" evidence="8">
    <location>
        <begin position="783"/>
        <end position="854"/>
    </location>
</feature>
<dbReference type="Pfam" id="PF17390">
    <property type="entry name" value="Bac_rhamnosid_C"/>
    <property type="match status" value="1"/>
</dbReference>
<comment type="catalytic activity">
    <reaction evidence="1">
        <text>Hydrolysis of terminal non-reducing alpha-L-rhamnose residues in alpha-L-rhamnosides.</text>
        <dbReference type="EC" id="3.2.1.40"/>
    </reaction>
</comment>
<reference evidence="9" key="1">
    <citation type="submission" date="2018-08" db="EMBL/GenBank/DDBJ databases">
        <title>A genome reference for cultivated species of the human gut microbiota.</title>
        <authorList>
            <person name="Zou Y."/>
            <person name="Xue W."/>
            <person name="Luo G."/>
        </authorList>
    </citation>
    <scope>NUCLEOTIDE SEQUENCE [LARGE SCALE GENOMIC DNA]</scope>
    <source>
        <strain evidence="9">TF05-5AC</strain>
    </source>
</reference>
<sequence>MKLYDLRTDSRKTPLGTDERSPAFSWKIASDKQNTFQESYHIIVCSPEETVWDSGVVRDRQSLYLVYQGNPLQPQTRYTVQVAVTDSHGEEDTAETWFETGLMSPDNWQASWITHSGEDDREACAVFQKKFFLSGDIKQARLYISSLGIYEFKMNGQRITGACFTPGWTSYHHRLQYQTYDITAALYRETPSGNNPESSTQERGGNLLEVTVGNGWYKGILGFDGKGNHYGKRTALIAQILLCYEDGRRETIVTDETWLNTTGEKRYSDIYNGEVIDHTFCPPPALPSVKYEYTKQILTAQENEPVCVAQRIQAKQTLISEKGEFILDFGQNMTGVVETRLRCKEGSRVKLYHGEALDERGCFFNTNLRTAKAADTFICRGGEELFCPSFTYHGFRYVKVEGLETVPNPEDFTACVMHSGLEQTGSFCCSDEKVNRLWQNIDWTMRSNYFDIPTDCPQRDERFGYTGDAQIFLSTAAFLKDTAAFFRKWLRDVKQENTLEYGVPMAVPNILGNSAGIAIWQDAAAVVPWTIYQVYGDRRILEEQYDSIKCCVEHSRSRTEKDGLLHTGQQLGDWVALDMERGPMRALPEGMLNLELREKSGATDLYFIANAYYLYSISLMIKTAGVLGKQEDAAEYSRLYQEVLHSFRKEYITQTGRLISETQTGCALVLQLGLAEEKDQKQVLEVLKNNIRQHKNHLTTGFAGTQFLCRVLSDNGEHETAGKIFLQEDCPSWLYSVNLGATTVWELWDGVNPDGSFNPYEMNSLNQYALASIGDWMHRNLGGISSLEPGYKKSRIAPRLITGIPEVETSLETVYGKLSCSISCRKGKYRIDIQVPANTTAHVSLPEKEDFQVGSGRYHYEYETKASFVRQRFSTDSTLGALLAEPLGAQMLHSYAPELCENELFMQFAVNRTIEEISNMLPPESMALFTTVLDRLNQTEGEENQNEADKME</sequence>
<accession>A0A3E3IDE4</accession>
<protein>
    <recommendedName>
        <fullName evidence="2">alpha-L-rhamnosidase</fullName>
        <ecNumber evidence="2">3.2.1.40</ecNumber>
    </recommendedName>
</protein>
<dbReference type="InterPro" id="IPR013783">
    <property type="entry name" value="Ig-like_fold"/>
</dbReference>
<dbReference type="InterPro" id="IPR035396">
    <property type="entry name" value="Bac_rhamnosid6H"/>
</dbReference>
<dbReference type="GeneID" id="97985627"/>
<dbReference type="Pfam" id="PF05592">
    <property type="entry name" value="Bac_rhamnosid"/>
    <property type="match status" value="1"/>
</dbReference>
<dbReference type="AlphaFoldDB" id="A0A3E3IDE4"/>
<dbReference type="SUPFAM" id="SSF48208">
    <property type="entry name" value="Six-hairpin glycosidases"/>
    <property type="match status" value="1"/>
</dbReference>
<gene>
    <name evidence="9" type="ORF">DXC51_01690</name>
</gene>
<dbReference type="InterPro" id="IPR008902">
    <property type="entry name" value="Rhamnosid_concanavalin"/>
</dbReference>
<evidence type="ECO:0000256" key="3">
    <source>
        <dbReference type="ARBA" id="ARBA00022801"/>
    </source>
</evidence>
<feature type="domain" description="Bacterial alpha-L-rhamnosidase N-terminal" evidence="6">
    <location>
        <begin position="136"/>
        <end position="279"/>
    </location>
</feature>
<feature type="region of interest" description="Disordered" evidence="4">
    <location>
        <begin position="1"/>
        <end position="20"/>
    </location>
</feature>
<feature type="domain" description="Alpha-L-rhamnosidase concanavalin-like" evidence="5">
    <location>
        <begin position="321"/>
        <end position="418"/>
    </location>
</feature>
<dbReference type="SUPFAM" id="SSF49265">
    <property type="entry name" value="Fibronectin type III"/>
    <property type="match status" value="1"/>
</dbReference>
<dbReference type="Gene3D" id="2.60.40.10">
    <property type="entry name" value="Immunoglobulins"/>
    <property type="match status" value="1"/>
</dbReference>
<comment type="caution">
    <text evidence="9">The sequence shown here is derived from an EMBL/GenBank/DDBJ whole genome shotgun (WGS) entry which is preliminary data.</text>
</comment>
<proteinExistence type="predicted"/>
<dbReference type="Pfam" id="PF17389">
    <property type="entry name" value="Bac_rhamnosid6H"/>
    <property type="match status" value="1"/>
</dbReference>
<evidence type="ECO:0000259" key="8">
    <source>
        <dbReference type="Pfam" id="PF17390"/>
    </source>
</evidence>
<dbReference type="EC" id="3.2.1.40" evidence="2"/>
<evidence type="ECO:0000259" key="5">
    <source>
        <dbReference type="Pfam" id="PF05592"/>
    </source>
</evidence>
<dbReference type="PANTHER" id="PTHR33307:SF6">
    <property type="entry name" value="ALPHA-RHAMNOSIDASE (EUROFUNG)-RELATED"/>
    <property type="match status" value="1"/>
</dbReference>
<dbReference type="Pfam" id="PF08531">
    <property type="entry name" value="Bac_rhamnosid_N"/>
    <property type="match status" value="1"/>
</dbReference>
<dbReference type="EMBL" id="QVLV01000001">
    <property type="protein sequence ID" value="RGE65062.1"/>
    <property type="molecule type" value="Genomic_DNA"/>
</dbReference>